<feature type="non-terminal residue" evidence="2">
    <location>
        <position position="1"/>
    </location>
</feature>
<feature type="non-terminal residue" evidence="2">
    <location>
        <position position="251"/>
    </location>
</feature>
<dbReference type="AlphaFoldDB" id="X0YE86"/>
<gene>
    <name evidence="2" type="ORF">S01H1_65188</name>
</gene>
<dbReference type="PANTHER" id="PTHR48466">
    <property type="entry name" value="OS10G0509000 PROTEIN-RELATED"/>
    <property type="match status" value="1"/>
</dbReference>
<proteinExistence type="predicted"/>
<dbReference type="InterPro" id="IPR007696">
    <property type="entry name" value="DNA_mismatch_repair_MutS_core"/>
</dbReference>
<dbReference type="GO" id="GO:0140664">
    <property type="term" value="F:ATP-dependent DNA damage sensor activity"/>
    <property type="evidence" value="ECO:0007669"/>
    <property type="project" value="InterPro"/>
</dbReference>
<protein>
    <recommendedName>
        <fullName evidence="1">DNA mismatch repair protein MutS core domain-containing protein</fullName>
    </recommendedName>
</protein>
<dbReference type="GO" id="GO:0005524">
    <property type="term" value="F:ATP binding"/>
    <property type="evidence" value="ECO:0007669"/>
    <property type="project" value="InterPro"/>
</dbReference>
<accession>X0YE86</accession>
<reference evidence="2" key="1">
    <citation type="journal article" date="2014" name="Front. Microbiol.">
        <title>High frequency of phylogenetically diverse reductive dehalogenase-homologous genes in deep subseafloor sedimentary metagenomes.</title>
        <authorList>
            <person name="Kawai M."/>
            <person name="Futagami T."/>
            <person name="Toyoda A."/>
            <person name="Takaki Y."/>
            <person name="Nishi S."/>
            <person name="Hori S."/>
            <person name="Arai W."/>
            <person name="Tsubouchi T."/>
            <person name="Morono Y."/>
            <person name="Uchiyama I."/>
            <person name="Ito T."/>
            <person name="Fujiyama A."/>
            <person name="Inagaki F."/>
            <person name="Takami H."/>
        </authorList>
    </citation>
    <scope>NUCLEOTIDE SEQUENCE</scope>
    <source>
        <strain evidence="2">Expedition CK06-06</strain>
    </source>
</reference>
<evidence type="ECO:0000259" key="1">
    <source>
        <dbReference type="SMART" id="SM00533"/>
    </source>
</evidence>
<dbReference type="GO" id="GO:0006298">
    <property type="term" value="P:mismatch repair"/>
    <property type="evidence" value="ECO:0007669"/>
    <property type="project" value="InterPro"/>
</dbReference>
<organism evidence="2">
    <name type="scientific">marine sediment metagenome</name>
    <dbReference type="NCBI Taxonomy" id="412755"/>
    <lineage>
        <taxon>unclassified sequences</taxon>
        <taxon>metagenomes</taxon>
        <taxon>ecological metagenomes</taxon>
    </lineage>
</organism>
<feature type="domain" description="DNA mismatch repair protein MutS core" evidence="1">
    <location>
        <begin position="1"/>
        <end position="248"/>
    </location>
</feature>
<dbReference type="PANTHER" id="PTHR48466:SF1">
    <property type="entry name" value="SMR DOMAIN-CONTAINING PROTEIN"/>
    <property type="match status" value="1"/>
</dbReference>
<dbReference type="GO" id="GO:0030983">
    <property type="term" value="F:mismatched DNA binding"/>
    <property type="evidence" value="ECO:0007669"/>
    <property type="project" value="InterPro"/>
</dbReference>
<sequence length="251" mass="27784">GRRLLSLEPGFSIGGALDIREVVGMAARGKVLEPRSLVEIQDTLISIDQLRDSLEKLSGEFPLLWNIAEGMVKLGRLGKDIAKCFTPAGELLDSASPELAAVRKQLRQARQHLLDRLKATLKSPRGRKIVQEPLITEREGRYVIPIKIEFRKEIKGIVHDISDSGATVFVEPWTAVELGNTLRELVIEESREIERIIRNLSAAVGGHEVEISHSIALVAELDLVLAKAKYASKAKCVEPILITFSENSRMP</sequence>
<dbReference type="InterPro" id="IPR036187">
    <property type="entry name" value="DNA_mismatch_repair_MutS_sf"/>
</dbReference>
<dbReference type="SMART" id="SM00533">
    <property type="entry name" value="MUTSd"/>
    <property type="match status" value="1"/>
</dbReference>
<comment type="caution">
    <text evidence="2">The sequence shown here is derived from an EMBL/GenBank/DDBJ whole genome shotgun (WGS) entry which is preliminary data.</text>
</comment>
<name>X0YE86_9ZZZZ</name>
<dbReference type="GO" id="GO:0004519">
    <property type="term" value="F:endonuclease activity"/>
    <property type="evidence" value="ECO:0007669"/>
    <property type="project" value="UniProtKB-KW"/>
</dbReference>
<dbReference type="SUPFAM" id="SSF48334">
    <property type="entry name" value="DNA repair protein MutS, domain III"/>
    <property type="match status" value="1"/>
</dbReference>
<evidence type="ECO:0000313" key="2">
    <source>
        <dbReference type="EMBL" id="GAG35131.1"/>
    </source>
</evidence>
<dbReference type="InterPro" id="IPR045076">
    <property type="entry name" value="MutS"/>
</dbReference>
<dbReference type="EMBL" id="BARS01043019">
    <property type="protein sequence ID" value="GAG35131.1"/>
    <property type="molecule type" value="Genomic_DNA"/>
</dbReference>